<keyword evidence="2" id="KW-1185">Reference proteome</keyword>
<name>A0ACC0XVY0_9ROSI</name>
<dbReference type="EMBL" id="CM047745">
    <property type="protein sequence ID" value="KAJ0025656.1"/>
    <property type="molecule type" value="Genomic_DNA"/>
</dbReference>
<accession>A0ACC0XVY0</accession>
<evidence type="ECO:0000313" key="2">
    <source>
        <dbReference type="Proteomes" id="UP001163603"/>
    </source>
</evidence>
<dbReference type="Proteomes" id="UP001163603">
    <property type="component" value="Chromosome 10"/>
</dbReference>
<gene>
    <name evidence="1" type="ORF">Pint_06811</name>
</gene>
<evidence type="ECO:0000313" key="1">
    <source>
        <dbReference type="EMBL" id="KAJ0025656.1"/>
    </source>
</evidence>
<comment type="caution">
    <text evidence="1">The sequence shown here is derived from an EMBL/GenBank/DDBJ whole genome shotgun (WGS) entry which is preliminary data.</text>
</comment>
<reference evidence="2" key="1">
    <citation type="journal article" date="2023" name="G3 (Bethesda)">
        <title>Genome assembly and association tests identify interacting loci associated with vigor, precocity, and sex in interspecific pistachio rootstocks.</title>
        <authorList>
            <person name="Palmer W."/>
            <person name="Jacygrad E."/>
            <person name="Sagayaradj S."/>
            <person name="Cavanaugh K."/>
            <person name="Han R."/>
            <person name="Bertier L."/>
            <person name="Beede B."/>
            <person name="Kafkas S."/>
            <person name="Golino D."/>
            <person name="Preece J."/>
            <person name="Michelmore R."/>
        </authorList>
    </citation>
    <scope>NUCLEOTIDE SEQUENCE [LARGE SCALE GENOMIC DNA]</scope>
</reference>
<proteinExistence type="predicted"/>
<sequence>MDPVASHNITGDLANLSIHSEYDGTDKVILGDSSGLTISHIGSLEIHSPKCTFILSDTLCVPKLSKNLISVHHLTKQNNVFVEFHPFHFFVKDKITGAILLRGACENDVYTFPESMMSSPSKIVANAHERTSIDGWHKRLGHPSFRIVQHLVKKTSLPVAKTNKISQLCSSCSINKAHQQPFHSNSLQSHAPLELIYTDVWGPAHYTGIDGSHYYLILVDHFTKYMWFYPMATKFGVSTIFPHFKKFVETRFQTKIKNLYSDNGGEFIALKFFLLINAIAHYTTAPHTPQQNGVFKRHHRHLVETGLTLLHDELLPLSYWPHAFQIASYLINRQPTPLLQNISPFEALFGQKPYYLKLRKFGCLCYPLTRPYNIHKMQPKSSPCVFLGYSQVQSAYKCLDLKTQKIYISRHVLFDEPNTPTVSSTNPKTHTLTPPNAPLFFDA</sequence>
<organism evidence="1 2">
    <name type="scientific">Pistacia integerrima</name>
    <dbReference type="NCBI Taxonomy" id="434235"/>
    <lineage>
        <taxon>Eukaryota</taxon>
        <taxon>Viridiplantae</taxon>
        <taxon>Streptophyta</taxon>
        <taxon>Embryophyta</taxon>
        <taxon>Tracheophyta</taxon>
        <taxon>Spermatophyta</taxon>
        <taxon>Magnoliopsida</taxon>
        <taxon>eudicotyledons</taxon>
        <taxon>Gunneridae</taxon>
        <taxon>Pentapetalae</taxon>
        <taxon>rosids</taxon>
        <taxon>malvids</taxon>
        <taxon>Sapindales</taxon>
        <taxon>Anacardiaceae</taxon>
        <taxon>Pistacia</taxon>
    </lineage>
</organism>
<protein>
    <submittedName>
        <fullName evidence="1">Uncharacterized protein</fullName>
    </submittedName>
</protein>